<accession>A0A388JT02</accession>
<feature type="region of interest" description="Disordered" evidence="1">
    <location>
        <begin position="106"/>
        <end position="145"/>
    </location>
</feature>
<proteinExistence type="predicted"/>
<feature type="compositionally biased region" description="Polar residues" evidence="1">
    <location>
        <begin position="116"/>
        <end position="125"/>
    </location>
</feature>
<gene>
    <name evidence="2" type="ORF">CBR_g16007</name>
</gene>
<sequence length="145" mass="14184">MAGSVPAPPGVLPSGAVPQYTMPAPAGQAVQAGQQVMMPGPHPTMAAAPPGSMSAFGYQLQHGQWGLQAWPASGHWPAMMLAAMPAAIPAMSGAVPWVNPAAGNQPASALPPAQNVLPTNGTRPGNSGGKGPAANAFPGPGLSGV</sequence>
<name>A0A388JT02_CHABU</name>
<comment type="caution">
    <text evidence="2">The sequence shown here is derived from an EMBL/GenBank/DDBJ whole genome shotgun (WGS) entry which is preliminary data.</text>
</comment>
<evidence type="ECO:0000313" key="3">
    <source>
        <dbReference type="Proteomes" id="UP000265515"/>
    </source>
</evidence>
<protein>
    <submittedName>
        <fullName evidence="2">Uncharacterized protein</fullName>
    </submittedName>
</protein>
<keyword evidence="3" id="KW-1185">Reference proteome</keyword>
<dbReference type="Gramene" id="GBG60887">
    <property type="protein sequence ID" value="GBG60887"/>
    <property type="gene ID" value="CBR_g16007"/>
</dbReference>
<dbReference type="EMBL" id="BFEA01000015">
    <property type="protein sequence ID" value="GBG60887.1"/>
    <property type="molecule type" value="Genomic_DNA"/>
</dbReference>
<evidence type="ECO:0000313" key="2">
    <source>
        <dbReference type="EMBL" id="GBG60887.1"/>
    </source>
</evidence>
<evidence type="ECO:0000256" key="1">
    <source>
        <dbReference type="SAM" id="MobiDB-lite"/>
    </source>
</evidence>
<reference evidence="2 3" key="1">
    <citation type="journal article" date="2018" name="Cell">
        <title>The Chara Genome: Secondary Complexity and Implications for Plant Terrestrialization.</title>
        <authorList>
            <person name="Nishiyama T."/>
            <person name="Sakayama H."/>
            <person name="Vries J.D."/>
            <person name="Buschmann H."/>
            <person name="Saint-Marcoux D."/>
            <person name="Ullrich K.K."/>
            <person name="Haas F.B."/>
            <person name="Vanderstraeten L."/>
            <person name="Becker D."/>
            <person name="Lang D."/>
            <person name="Vosolsobe S."/>
            <person name="Rombauts S."/>
            <person name="Wilhelmsson P.K.I."/>
            <person name="Janitza P."/>
            <person name="Kern R."/>
            <person name="Heyl A."/>
            <person name="Rumpler F."/>
            <person name="Villalobos L.I.A.C."/>
            <person name="Clay J.M."/>
            <person name="Skokan R."/>
            <person name="Toyoda A."/>
            <person name="Suzuki Y."/>
            <person name="Kagoshima H."/>
            <person name="Schijlen E."/>
            <person name="Tajeshwar N."/>
            <person name="Catarino B."/>
            <person name="Hetherington A.J."/>
            <person name="Saltykova A."/>
            <person name="Bonnot C."/>
            <person name="Breuninger H."/>
            <person name="Symeonidi A."/>
            <person name="Radhakrishnan G.V."/>
            <person name="Van Nieuwerburgh F."/>
            <person name="Deforce D."/>
            <person name="Chang C."/>
            <person name="Karol K.G."/>
            <person name="Hedrich R."/>
            <person name="Ulvskov P."/>
            <person name="Glockner G."/>
            <person name="Delwiche C.F."/>
            <person name="Petrasek J."/>
            <person name="Van de Peer Y."/>
            <person name="Friml J."/>
            <person name="Beilby M."/>
            <person name="Dolan L."/>
            <person name="Kohara Y."/>
            <person name="Sugano S."/>
            <person name="Fujiyama A."/>
            <person name="Delaux P.-M."/>
            <person name="Quint M."/>
            <person name="TheiBen G."/>
            <person name="Hagemann M."/>
            <person name="Harholt J."/>
            <person name="Dunand C."/>
            <person name="Zachgo S."/>
            <person name="Langdale J."/>
            <person name="Maumus F."/>
            <person name="Straeten D.V.D."/>
            <person name="Gould S.B."/>
            <person name="Rensing S.A."/>
        </authorList>
    </citation>
    <scope>NUCLEOTIDE SEQUENCE [LARGE SCALE GENOMIC DNA]</scope>
    <source>
        <strain evidence="2 3">S276</strain>
    </source>
</reference>
<organism evidence="2 3">
    <name type="scientific">Chara braunii</name>
    <name type="common">Braun's stonewort</name>
    <dbReference type="NCBI Taxonomy" id="69332"/>
    <lineage>
        <taxon>Eukaryota</taxon>
        <taxon>Viridiplantae</taxon>
        <taxon>Streptophyta</taxon>
        <taxon>Charophyceae</taxon>
        <taxon>Charales</taxon>
        <taxon>Characeae</taxon>
        <taxon>Chara</taxon>
    </lineage>
</organism>
<dbReference type="AlphaFoldDB" id="A0A388JT02"/>
<dbReference type="Proteomes" id="UP000265515">
    <property type="component" value="Unassembled WGS sequence"/>
</dbReference>